<dbReference type="InterPro" id="IPR021840">
    <property type="entry name" value="DUF3433"/>
</dbReference>
<feature type="region of interest" description="Disordered" evidence="1">
    <location>
        <begin position="1"/>
        <end position="117"/>
    </location>
</feature>
<feature type="transmembrane region" description="Helical" evidence="2">
    <location>
        <begin position="580"/>
        <end position="602"/>
    </location>
</feature>
<dbReference type="Pfam" id="PF11915">
    <property type="entry name" value="DUF3433"/>
    <property type="match status" value="2"/>
</dbReference>
<name>A0AA40CJ49_9PEZI</name>
<protein>
    <submittedName>
        <fullName evidence="3">Uncharacterized protein</fullName>
    </submittedName>
</protein>
<sequence>MHGDDASDYQRVSNEARNGATTSNGYDAAPSHEASWSEASSRVSSLDSGSRPQAPYSAVPDVSDEEDGYDDDGVAREQRQPGDAPSGDRGERASATTLGNDGKNDAPSEVLTDEASTSGEPTWMPFYLRRVFLLGFAVVFILMIVALEVLYFFSVRDGGLATVEESLHYLWTYGPTFVLTMAAALWGQVEHSAKQMMPWSLMSRGETVAKHGLLLNYLTSSMPGSLIRSLRRRHFAVSIGISGSLVLRLLVIFSTGLLSLEYRSVASSRNFVFQDDFDLSKDYAALEDDGFRPLSNTVNFWATLNYNLSYPHGATSQYALQSFAPSDDGNYVNVTADVLVFEASLENCEAFNFTYDTGGSTDTFGISLSRAAPKDLWNELEQWCYEGHTTYGSTDSVADGLLSAFQNLTQHIYKCTNSTPIEEQEDRILITLDTWLSVDQAETSGIMCEPKYSLTRRTVTNATGAAGIEDGLNVSSAVQETLDLGSKPFNVTSNIIQSMDGEWSGVFTTQANVWYTMLNTSQPQSSLKAFRNASLTTELSQGMFASYAAYTIKKDFMDTSNRTANGTVAFTENRLCVQELSLRLMEALLALLALLSMALCFFPPGVFHRDPRPVGAHALMLARSPALIEVLSGYGASSKQALRARLSGYTATFPQQKPPAGAAITVTARDGTKTETDEMDQGKWWHPLPLTWRFRGLLVAITVAIIVALEVLLQASDKHNGLADVVLEGYQKYAWTLIPSLVMASIGLAFSLVDSITRALHPFHLLRRGRASFNDLLYDPAGQVSLVAAVRAAWQRHFALLAILLTGLLAPMLTIVTSGLYTAVPVPSTHSAALQMQDWFNLDNRTVSRINTVDNDSGEGRAIFQLVQFSNLSYPQWTHGAYAFSSFSGDGLAGEATSVRARLPAVRANLNCSLLHYYTHRNFTYDADGFSYVFVPIDAPAGCHTGRYSSNDTSPRQLWLSVNALNQWGAHSDGPFVALLKDDYSTASLAFEDKYVSTPKTLDVCADGRQHLFYGAGTLTGDIFDDLALMHCTPYVEALFVTANLSLPGLELSTADQPLVPDEDSAVFLSSSASATAIGQEEFATFTSALVNGSTHGVGDLATITGRANVDAFRHALESLYAVYAAQNLNFNYRLALDPATNLTSFLFPTDASRHNSSNAPGTMEKFIIRDDDDDDAVLTAQQRLRLKQSPISTRILEGLITAMAVCLIAAAVLETMTLGLAARVLPKDPGSVAAKMTLFAEGDAWLREVPVGADMWPDRVLVRKGVFEGRLFGLRWWGGAEDGGRRRFGVDVASAESR</sequence>
<proteinExistence type="predicted"/>
<feature type="compositionally biased region" description="Acidic residues" evidence="1">
    <location>
        <begin position="62"/>
        <end position="72"/>
    </location>
</feature>
<dbReference type="PANTHER" id="PTHR37544">
    <property type="entry name" value="SPRAY-RELATED"/>
    <property type="match status" value="1"/>
</dbReference>
<feature type="transmembrane region" description="Helical" evidence="2">
    <location>
        <begin position="798"/>
        <end position="821"/>
    </location>
</feature>
<keyword evidence="2" id="KW-0812">Transmembrane</keyword>
<feature type="compositionally biased region" description="Low complexity" evidence="1">
    <location>
        <begin position="33"/>
        <end position="50"/>
    </location>
</feature>
<feature type="transmembrane region" description="Helical" evidence="2">
    <location>
        <begin position="733"/>
        <end position="753"/>
    </location>
</feature>
<dbReference type="EMBL" id="JAUJDW010000084">
    <property type="protein sequence ID" value="KAK0640295.1"/>
    <property type="molecule type" value="Genomic_DNA"/>
</dbReference>
<dbReference type="PANTHER" id="PTHR37544:SF1">
    <property type="entry name" value="PHOSPHORIBOSYLAMINOIMIDAZOLE-SUCCINOCARBOXAMIDE SYNTHASE"/>
    <property type="match status" value="1"/>
</dbReference>
<keyword evidence="4" id="KW-1185">Reference proteome</keyword>
<feature type="transmembrane region" description="Helical" evidence="2">
    <location>
        <begin position="694"/>
        <end position="713"/>
    </location>
</feature>
<comment type="caution">
    <text evidence="3">The sequence shown here is derived from an EMBL/GenBank/DDBJ whole genome shotgun (WGS) entry which is preliminary data.</text>
</comment>
<feature type="compositionally biased region" description="Polar residues" evidence="1">
    <location>
        <begin position="10"/>
        <end position="25"/>
    </location>
</feature>
<feature type="transmembrane region" description="Helical" evidence="2">
    <location>
        <begin position="131"/>
        <end position="154"/>
    </location>
</feature>
<accession>A0AA40CJ49</accession>
<reference evidence="3" key="1">
    <citation type="submission" date="2023-06" db="EMBL/GenBank/DDBJ databases">
        <title>Multi-omics analyses reveal the molecular pathogenesis toolkit of Lasiodiplodia hormozganensis, a cross-kingdom pathogen.</title>
        <authorList>
            <person name="Felix C."/>
            <person name="Meneses R."/>
            <person name="Goncalves M.F.M."/>
            <person name="Tilleman L."/>
            <person name="Duarte A.S."/>
            <person name="Jorrin-Novo J.V."/>
            <person name="Van De Peer Y."/>
            <person name="Deforce D."/>
            <person name="Van Nieuwerburgh F."/>
            <person name="Esteves A.C."/>
            <person name="Alves A."/>
        </authorList>
    </citation>
    <scope>NUCLEOTIDE SEQUENCE</scope>
    <source>
        <strain evidence="3">CBS 339.90</strain>
    </source>
</reference>
<evidence type="ECO:0000256" key="1">
    <source>
        <dbReference type="SAM" id="MobiDB-lite"/>
    </source>
</evidence>
<evidence type="ECO:0000256" key="2">
    <source>
        <dbReference type="SAM" id="Phobius"/>
    </source>
</evidence>
<feature type="compositionally biased region" description="Basic and acidic residues" evidence="1">
    <location>
        <begin position="73"/>
        <end position="92"/>
    </location>
</feature>
<dbReference type="Proteomes" id="UP001175001">
    <property type="component" value="Unassembled WGS sequence"/>
</dbReference>
<evidence type="ECO:0000313" key="3">
    <source>
        <dbReference type="EMBL" id="KAK0640295.1"/>
    </source>
</evidence>
<keyword evidence="2" id="KW-1133">Transmembrane helix</keyword>
<feature type="transmembrane region" description="Helical" evidence="2">
    <location>
        <begin position="235"/>
        <end position="260"/>
    </location>
</feature>
<keyword evidence="2" id="KW-0472">Membrane</keyword>
<gene>
    <name evidence="3" type="ORF">DIS24_g9460</name>
</gene>
<feature type="transmembrane region" description="Helical" evidence="2">
    <location>
        <begin position="166"/>
        <end position="187"/>
    </location>
</feature>
<organism evidence="3 4">
    <name type="scientific">Lasiodiplodia hormozganensis</name>
    <dbReference type="NCBI Taxonomy" id="869390"/>
    <lineage>
        <taxon>Eukaryota</taxon>
        <taxon>Fungi</taxon>
        <taxon>Dikarya</taxon>
        <taxon>Ascomycota</taxon>
        <taxon>Pezizomycotina</taxon>
        <taxon>Dothideomycetes</taxon>
        <taxon>Dothideomycetes incertae sedis</taxon>
        <taxon>Botryosphaeriales</taxon>
        <taxon>Botryosphaeriaceae</taxon>
        <taxon>Lasiodiplodia</taxon>
    </lineage>
</organism>
<evidence type="ECO:0000313" key="4">
    <source>
        <dbReference type="Proteomes" id="UP001175001"/>
    </source>
</evidence>